<dbReference type="PANTHER" id="PTHR38926:SF5">
    <property type="entry name" value="F-BOX AND LEUCINE-RICH REPEAT PROTEIN 6"/>
    <property type="match status" value="1"/>
</dbReference>
<dbReference type="Proteomes" id="UP001383192">
    <property type="component" value="Unassembled WGS sequence"/>
</dbReference>
<reference evidence="2 3" key="1">
    <citation type="submission" date="2024-01" db="EMBL/GenBank/DDBJ databases">
        <title>A draft genome for a cacao thread blight-causing isolate of Paramarasmius palmivorus.</title>
        <authorList>
            <person name="Baruah I.K."/>
            <person name="Bukari Y."/>
            <person name="Amoako-Attah I."/>
            <person name="Meinhardt L.W."/>
            <person name="Bailey B.A."/>
            <person name="Cohen S.P."/>
        </authorList>
    </citation>
    <scope>NUCLEOTIDE SEQUENCE [LARGE SCALE GENOMIC DNA]</scope>
    <source>
        <strain evidence="2 3">GH-12</strain>
    </source>
</reference>
<proteinExistence type="predicted"/>
<feature type="coiled-coil region" evidence="1">
    <location>
        <begin position="97"/>
        <end position="131"/>
    </location>
</feature>
<organism evidence="2 3">
    <name type="scientific">Paramarasmius palmivorus</name>
    <dbReference type="NCBI Taxonomy" id="297713"/>
    <lineage>
        <taxon>Eukaryota</taxon>
        <taxon>Fungi</taxon>
        <taxon>Dikarya</taxon>
        <taxon>Basidiomycota</taxon>
        <taxon>Agaricomycotina</taxon>
        <taxon>Agaricomycetes</taxon>
        <taxon>Agaricomycetidae</taxon>
        <taxon>Agaricales</taxon>
        <taxon>Marasmiineae</taxon>
        <taxon>Marasmiaceae</taxon>
        <taxon>Paramarasmius</taxon>
    </lineage>
</organism>
<gene>
    <name evidence="2" type="ORF">VNI00_006802</name>
</gene>
<dbReference type="SUPFAM" id="SSF81383">
    <property type="entry name" value="F-box domain"/>
    <property type="match status" value="1"/>
</dbReference>
<evidence type="ECO:0000313" key="3">
    <source>
        <dbReference type="Proteomes" id="UP001383192"/>
    </source>
</evidence>
<dbReference type="InterPro" id="IPR032675">
    <property type="entry name" value="LRR_dom_sf"/>
</dbReference>
<name>A0AAW0DAI5_9AGAR</name>
<dbReference type="Gene3D" id="3.80.10.10">
    <property type="entry name" value="Ribonuclease Inhibitor"/>
    <property type="match status" value="1"/>
</dbReference>
<keyword evidence="1" id="KW-0175">Coiled coil</keyword>
<evidence type="ECO:0008006" key="4">
    <source>
        <dbReference type="Google" id="ProtNLM"/>
    </source>
</evidence>
<comment type="caution">
    <text evidence="2">The sequence shown here is derived from an EMBL/GenBank/DDBJ whole genome shotgun (WGS) entry which is preliminary data.</text>
</comment>
<dbReference type="PANTHER" id="PTHR38926">
    <property type="entry name" value="F-BOX DOMAIN CONTAINING PROTEIN, EXPRESSED"/>
    <property type="match status" value="1"/>
</dbReference>
<dbReference type="EMBL" id="JAYKXP010000021">
    <property type="protein sequence ID" value="KAK7047137.1"/>
    <property type="molecule type" value="Genomic_DNA"/>
</dbReference>
<dbReference type="InterPro" id="IPR036047">
    <property type="entry name" value="F-box-like_dom_sf"/>
</dbReference>
<keyword evidence="3" id="KW-1185">Reference proteome</keyword>
<evidence type="ECO:0000313" key="2">
    <source>
        <dbReference type="EMBL" id="KAK7047137.1"/>
    </source>
</evidence>
<evidence type="ECO:0000256" key="1">
    <source>
        <dbReference type="SAM" id="Coils"/>
    </source>
</evidence>
<protein>
    <recommendedName>
        <fullName evidence="4">F-box domain-containing protein</fullName>
    </recommendedName>
</protein>
<accession>A0AAW0DAI5</accession>
<sequence>MSHFPPCYLSPQPMVSWDNSGSFWSLDLTSVSFSSYLTGKPFKLTRISPRMFSRLSESDSPCSSCRDDVLMSKEQVHGPEEEIYQSSARGNDYPADGDALKKEMKAAQAHLERLDATIALLDTERARLNQILDKYKVILHPIRVIPPEIMRRIFAICAEPDDGSKTLTTSLLPSGMPWVVSQVCRSWRSIALSTPCLWTSVVLDIRPLGTMHPQRLASEAWRLRLQLHRSQTIPLDVTIHAQRDNFNHPLMILICTRSEQWRNLRLGGHESVLKSLSLVRGLLPALEHLTVDSDIIASIDEEEVFFDYCPQLRTISLHGFTSSSMKLPWHQITDFTFDRDPAANAPGQSLLTLPPTTDKFWAVLSKIPNVEVCNLNFDFTLRIPASASVPWGSGNLLPLQFDRLTSLTLSTDGRQGCLAAANFFNWLITPKLAHLDIATPYNGWGQLVSFVSRSSCKLDTLAIHAAQSLGNTESLLPGNDYTLKQVLAAVPDLTSLELGFVGGAVDYHISVFSSPVVPHLENLSIVQYSTSRSAYSDTVLLDALEYRWNTPETSKGVHQLRFVRLDRKVTDPTSCSRLEALRSQGLVVVEEN</sequence>
<dbReference type="Gene3D" id="1.20.1280.50">
    <property type="match status" value="1"/>
</dbReference>
<dbReference type="AlphaFoldDB" id="A0AAW0DAI5"/>